<dbReference type="AlphaFoldDB" id="A0AAW3W851"/>
<feature type="compositionally biased region" description="Polar residues" evidence="1">
    <location>
        <begin position="70"/>
        <end position="89"/>
    </location>
</feature>
<reference evidence="2" key="1">
    <citation type="submission" date="2020-04" db="EMBL/GenBank/DDBJ databases">
        <authorList>
            <person name="Brown S."/>
        </authorList>
    </citation>
    <scope>NUCLEOTIDE SEQUENCE</scope>
    <source>
        <strain evidence="2">DJ015</strain>
    </source>
</reference>
<evidence type="ECO:0000313" key="3">
    <source>
        <dbReference type="Proteomes" id="UP001194098"/>
    </source>
</evidence>
<name>A0AAW3W851_CLOBE</name>
<dbReference type="Proteomes" id="UP001194098">
    <property type="component" value="Unassembled WGS sequence"/>
</dbReference>
<sequence>MSDITASELERKIYELEEVRVIIRAGKNDQVQDYDYSRKAATNTSISEWLNTRVRPLLPEGVEVDVIDGTGNNPHGRTNIENVRNSYVK</sequence>
<comment type="caution">
    <text evidence="2">The sequence shown here is derived from an EMBL/GenBank/DDBJ whole genome shotgun (WGS) entry which is preliminary data.</text>
</comment>
<reference evidence="2" key="2">
    <citation type="journal article" date="2022" name="Nat. Biotechnol.">
        <title>Carbon-negative production of acetone and isopropanol by gas fermentation at industrial pilot scale.</title>
        <authorList>
            <person name="Liew F.E."/>
            <person name="Nogle R."/>
            <person name="Abdalla T."/>
            <person name="Rasor B.J."/>
            <person name="Canter C."/>
            <person name="Jensen R.O."/>
            <person name="Wang L."/>
            <person name="Strutz J."/>
            <person name="Chirania P."/>
            <person name="De Tissera S."/>
            <person name="Mueller A.P."/>
            <person name="Ruan Z."/>
            <person name="Gao A."/>
            <person name="Tran L."/>
            <person name="Engle N.L."/>
            <person name="Bromley J.C."/>
            <person name="Daniell J."/>
            <person name="Conrado R."/>
            <person name="Tschaplinski T.J."/>
            <person name="Giannone R.J."/>
            <person name="Hettich R.L."/>
            <person name="Karim A.S."/>
            <person name="Simpson S.D."/>
            <person name="Brown S.D."/>
            <person name="Leang C."/>
            <person name="Jewett M.C."/>
            <person name="Kopke M."/>
        </authorList>
    </citation>
    <scope>NUCLEOTIDE SEQUENCE</scope>
    <source>
        <strain evidence="2">DJ015</strain>
    </source>
</reference>
<proteinExistence type="predicted"/>
<evidence type="ECO:0000313" key="2">
    <source>
        <dbReference type="EMBL" id="MBC2475056.1"/>
    </source>
</evidence>
<gene>
    <name evidence="2" type="ORF">HGI39_10100</name>
</gene>
<dbReference type="EMBL" id="JABAGV010000021">
    <property type="protein sequence ID" value="MBC2475056.1"/>
    <property type="molecule type" value="Genomic_DNA"/>
</dbReference>
<evidence type="ECO:0000256" key="1">
    <source>
        <dbReference type="SAM" id="MobiDB-lite"/>
    </source>
</evidence>
<feature type="region of interest" description="Disordered" evidence="1">
    <location>
        <begin position="69"/>
        <end position="89"/>
    </location>
</feature>
<protein>
    <submittedName>
        <fullName evidence="2">Uncharacterized protein</fullName>
    </submittedName>
</protein>
<accession>A0AAW3W851</accession>
<organism evidence="2 3">
    <name type="scientific">Clostridium beijerinckii</name>
    <name type="common">Clostridium MP</name>
    <dbReference type="NCBI Taxonomy" id="1520"/>
    <lineage>
        <taxon>Bacteria</taxon>
        <taxon>Bacillati</taxon>
        <taxon>Bacillota</taxon>
        <taxon>Clostridia</taxon>
        <taxon>Eubacteriales</taxon>
        <taxon>Clostridiaceae</taxon>
        <taxon>Clostridium</taxon>
    </lineage>
</organism>
<dbReference type="RefSeq" id="WP_154400411.1">
    <property type="nucleotide sequence ID" value="NZ_JABAGV010000021.1"/>
</dbReference>